<dbReference type="Gene3D" id="1.20.120.1190">
    <property type="match status" value="1"/>
</dbReference>
<evidence type="ECO:0000256" key="1">
    <source>
        <dbReference type="ARBA" id="ARBA00022741"/>
    </source>
</evidence>
<dbReference type="AlphaFoldDB" id="A0AAE4SDX5"/>
<dbReference type="InterPro" id="IPR027417">
    <property type="entry name" value="P-loop_NTPase"/>
</dbReference>
<evidence type="ECO:0000259" key="4">
    <source>
        <dbReference type="PROSITE" id="PS51710"/>
    </source>
</evidence>
<dbReference type="InterPro" id="IPR031167">
    <property type="entry name" value="G_OBG"/>
</dbReference>
<keyword evidence="3" id="KW-0472">Membrane</keyword>
<dbReference type="CDD" id="cd01897">
    <property type="entry name" value="NOG"/>
    <property type="match status" value="1"/>
</dbReference>
<protein>
    <submittedName>
        <fullName evidence="5">GTPase Obg</fullName>
        <ecNumber evidence="5">3.6.5.-</ecNumber>
    </submittedName>
</protein>
<proteinExistence type="predicted"/>
<evidence type="ECO:0000256" key="3">
    <source>
        <dbReference type="SAM" id="Phobius"/>
    </source>
</evidence>
<gene>
    <name evidence="5" type="primary">obg_1</name>
    <name evidence="5" type="ORF">MsAg5_09100</name>
</gene>
<dbReference type="EC" id="3.6.5.-" evidence="5"/>
<feature type="transmembrane region" description="Helical" evidence="3">
    <location>
        <begin position="18"/>
        <end position="37"/>
    </location>
</feature>
<evidence type="ECO:0000313" key="6">
    <source>
        <dbReference type="Proteomes" id="UP001271789"/>
    </source>
</evidence>
<keyword evidence="5" id="KW-0378">Hydrolase</keyword>
<dbReference type="PRINTS" id="PR00326">
    <property type="entry name" value="GTP1OBG"/>
</dbReference>
<dbReference type="SUPFAM" id="SSF52540">
    <property type="entry name" value="P-loop containing nucleoside triphosphate hydrolases"/>
    <property type="match status" value="1"/>
</dbReference>
<dbReference type="GO" id="GO:0005525">
    <property type="term" value="F:GTP binding"/>
    <property type="evidence" value="ECO:0007669"/>
    <property type="project" value="UniProtKB-KW"/>
</dbReference>
<dbReference type="Proteomes" id="UP001271789">
    <property type="component" value="Unassembled WGS sequence"/>
</dbReference>
<reference evidence="5" key="1">
    <citation type="submission" date="2023-06" db="EMBL/GenBank/DDBJ databases">
        <title>Genome sequence of Methanosarcinaceae archaeon Ag5.</title>
        <authorList>
            <person name="Protasov E."/>
            <person name="Platt K."/>
            <person name="Poehlein A."/>
            <person name="Daniel R."/>
            <person name="Brune A."/>
        </authorList>
    </citation>
    <scope>NUCLEOTIDE SEQUENCE</scope>
    <source>
        <strain evidence="5">Ag5</strain>
    </source>
</reference>
<evidence type="ECO:0000256" key="2">
    <source>
        <dbReference type="ARBA" id="ARBA00023134"/>
    </source>
</evidence>
<dbReference type="PROSITE" id="PS51710">
    <property type="entry name" value="G_OBG"/>
    <property type="match status" value="1"/>
</dbReference>
<keyword evidence="2" id="KW-0342">GTP-binding</keyword>
<dbReference type="Pfam" id="PF17835">
    <property type="entry name" value="NOG1_N"/>
    <property type="match status" value="1"/>
</dbReference>
<keyword evidence="6" id="KW-1185">Reference proteome</keyword>
<keyword evidence="3" id="KW-0812">Transmembrane</keyword>
<dbReference type="Pfam" id="PF06858">
    <property type="entry name" value="NOG1"/>
    <property type="match status" value="1"/>
</dbReference>
<dbReference type="Gene3D" id="3.40.50.300">
    <property type="entry name" value="P-loop containing nucleotide triphosphate hydrolases"/>
    <property type="match status" value="1"/>
</dbReference>
<dbReference type="InterPro" id="IPR041623">
    <property type="entry name" value="NOG1_N"/>
</dbReference>
<feature type="domain" description="OBG-type G" evidence="4">
    <location>
        <begin position="218"/>
        <end position="388"/>
    </location>
</feature>
<dbReference type="InterPro" id="IPR010674">
    <property type="entry name" value="NOG1_Rossman_fold_dom"/>
</dbReference>
<evidence type="ECO:0000313" key="5">
    <source>
        <dbReference type="EMBL" id="MDV0447038.1"/>
    </source>
</evidence>
<dbReference type="GO" id="GO:0016787">
    <property type="term" value="F:hydrolase activity"/>
    <property type="evidence" value="ECO:0007669"/>
    <property type="project" value="UniProtKB-KW"/>
</dbReference>
<comment type="caution">
    <text evidence="5">The sequence shown here is derived from an EMBL/GenBank/DDBJ whole genome shotgun (WGS) entry which is preliminary data.</text>
</comment>
<keyword evidence="3" id="KW-1133">Transmembrane helix</keyword>
<accession>A0AAE4SDX5</accession>
<organism evidence="5 6">
    <name type="scientific">Methanolapillus africanus</name>
    <dbReference type="NCBI Taxonomy" id="3028297"/>
    <lineage>
        <taxon>Archaea</taxon>
        <taxon>Methanobacteriati</taxon>
        <taxon>Methanobacteriota</taxon>
        <taxon>Stenosarchaea group</taxon>
        <taxon>Methanomicrobia</taxon>
        <taxon>Methanosarcinales</taxon>
        <taxon>Methanosarcinaceae</taxon>
        <taxon>Methanolapillus</taxon>
    </lineage>
</organism>
<sequence length="388" mass="43825">MRISRLIESIKQRLKKGLYVICSCIGSFNPFISILNFRSIRSFGFFLGFLLIFIRGFSMIFEKIKTIPTSEELLDKAFRRSTRTMAGKKIDGPTSRCEANEAMLLTAANILTDNLSNTARMFPNFESLSSFYYDMADILVGVDKIKKSLSRIDWASSKIHSMSREYVGKIRGNSAPGDVRKEAFGRISSIIYSIEPDLKLLGETRNILKDLPDIREEPTIIIAGYPNVGKSSFVSYVTNATPEIAPYPFTTKGILIGHMIVNHVRYQVIDTPGLLDRPMSERNDIELQAITALRRLDAIVMILIDPSESCGYEIKDQIKLAKEIQARFTLPSIIVGNKSDRDEFRKVDEVDTYISTKTGDGIDELVQQLLSMIPLPEKEFEEPNPFGY</sequence>
<keyword evidence="1" id="KW-0547">Nucleotide-binding</keyword>
<dbReference type="EMBL" id="JAWDKD010000018">
    <property type="protein sequence ID" value="MDV0447038.1"/>
    <property type="molecule type" value="Genomic_DNA"/>
</dbReference>
<dbReference type="PANTHER" id="PTHR45759">
    <property type="entry name" value="NUCLEOLAR GTP-BINDING PROTEIN 1"/>
    <property type="match status" value="1"/>
</dbReference>
<dbReference type="InterPro" id="IPR006073">
    <property type="entry name" value="GTP-bd"/>
</dbReference>
<name>A0AAE4SDX5_9EURY</name>